<accession>A0A9D4VBI8</accession>
<comment type="caution">
    <text evidence="1">The sequence shown here is derived from an EMBL/GenBank/DDBJ whole genome shotgun (WGS) entry which is preliminary data.</text>
</comment>
<organism evidence="1 2">
    <name type="scientific">Adiantum capillus-veneris</name>
    <name type="common">Maidenhair fern</name>
    <dbReference type="NCBI Taxonomy" id="13818"/>
    <lineage>
        <taxon>Eukaryota</taxon>
        <taxon>Viridiplantae</taxon>
        <taxon>Streptophyta</taxon>
        <taxon>Embryophyta</taxon>
        <taxon>Tracheophyta</taxon>
        <taxon>Polypodiopsida</taxon>
        <taxon>Polypodiidae</taxon>
        <taxon>Polypodiales</taxon>
        <taxon>Pteridineae</taxon>
        <taxon>Pteridaceae</taxon>
        <taxon>Vittarioideae</taxon>
        <taxon>Adiantum</taxon>
    </lineage>
</organism>
<dbReference type="AlphaFoldDB" id="A0A9D4VBI8"/>
<sequence length="156" mass="16952">MTAFCLLRPDHDLSLPEDALLTFFSFAAFCLPLSCNTPSSFAFICLWDPSLLRVAFLPRAQNRTLALCSKETVVGRPYHPVHDGQLSSVLSSLQMALLAAFLLCVPLQSSGSPSFQASALGPQCITLQSFNLPCLRPPPPAHGHHGFLELTPFDLV</sequence>
<reference evidence="1" key="1">
    <citation type="submission" date="2021-01" db="EMBL/GenBank/DDBJ databases">
        <title>Adiantum capillus-veneris genome.</title>
        <authorList>
            <person name="Fang Y."/>
            <person name="Liao Q."/>
        </authorList>
    </citation>
    <scope>NUCLEOTIDE SEQUENCE</scope>
    <source>
        <strain evidence="1">H3</strain>
        <tissue evidence="1">Leaf</tissue>
    </source>
</reference>
<name>A0A9D4VBI8_ADICA</name>
<proteinExistence type="predicted"/>
<evidence type="ECO:0000313" key="2">
    <source>
        <dbReference type="Proteomes" id="UP000886520"/>
    </source>
</evidence>
<keyword evidence="2" id="KW-1185">Reference proteome</keyword>
<dbReference type="Proteomes" id="UP000886520">
    <property type="component" value="Chromosome 2"/>
</dbReference>
<protein>
    <submittedName>
        <fullName evidence="1">Uncharacterized protein</fullName>
    </submittedName>
</protein>
<dbReference type="EMBL" id="JABFUD020000003">
    <property type="protein sequence ID" value="KAI5082578.1"/>
    <property type="molecule type" value="Genomic_DNA"/>
</dbReference>
<gene>
    <name evidence="1" type="ORF">GOP47_0002321</name>
</gene>
<evidence type="ECO:0000313" key="1">
    <source>
        <dbReference type="EMBL" id="KAI5082578.1"/>
    </source>
</evidence>